<gene>
    <name evidence="1" type="ORF">OPV22_029544</name>
</gene>
<accession>A0AAV8P7F4</accession>
<sequence length="117" mass="12874">MRGGPVSIIGACGSHAAESSINWGRHRLPRTQQEHLHPMALVMGMCCLPSAPPVLTGAWIHPSMVAPIENRCRELITTGRRRQQLGEASAGAAVVVRFLMSWEYKEEEEEEGDICHS</sequence>
<name>A0AAV8P7F4_ENSVE</name>
<dbReference type="Proteomes" id="UP001222027">
    <property type="component" value="Unassembled WGS sequence"/>
</dbReference>
<dbReference type="EMBL" id="JAQQAF010000008">
    <property type="protein sequence ID" value="KAJ8466992.1"/>
    <property type="molecule type" value="Genomic_DNA"/>
</dbReference>
<proteinExistence type="predicted"/>
<organism evidence="1 2">
    <name type="scientific">Ensete ventricosum</name>
    <name type="common">Abyssinian banana</name>
    <name type="synonym">Musa ensete</name>
    <dbReference type="NCBI Taxonomy" id="4639"/>
    <lineage>
        <taxon>Eukaryota</taxon>
        <taxon>Viridiplantae</taxon>
        <taxon>Streptophyta</taxon>
        <taxon>Embryophyta</taxon>
        <taxon>Tracheophyta</taxon>
        <taxon>Spermatophyta</taxon>
        <taxon>Magnoliopsida</taxon>
        <taxon>Liliopsida</taxon>
        <taxon>Zingiberales</taxon>
        <taxon>Musaceae</taxon>
        <taxon>Ensete</taxon>
    </lineage>
</organism>
<evidence type="ECO:0000313" key="2">
    <source>
        <dbReference type="Proteomes" id="UP001222027"/>
    </source>
</evidence>
<dbReference type="AlphaFoldDB" id="A0AAV8P7F4"/>
<reference evidence="1 2" key="1">
    <citation type="submission" date="2022-12" db="EMBL/GenBank/DDBJ databases">
        <title>Chromosome-scale assembly of the Ensete ventricosum genome.</title>
        <authorList>
            <person name="Dussert Y."/>
            <person name="Stocks J."/>
            <person name="Wendawek A."/>
            <person name="Woldeyes F."/>
            <person name="Nichols R.A."/>
            <person name="Borrell J.S."/>
        </authorList>
    </citation>
    <scope>NUCLEOTIDE SEQUENCE [LARGE SCALE GENOMIC DNA]</scope>
    <source>
        <strain evidence="2">cv. Maze</strain>
        <tissue evidence="1">Seeds</tissue>
    </source>
</reference>
<comment type="caution">
    <text evidence="1">The sequence shown here is derived from an EMBL/GenBank/DDBJ whole genome shotgun (WGS) entry which is preliminary data.</text>
</comment>
<protein>
    <submittedName>
        <fullName evidence="1">Uncharacterized protein</fullName>
    </submittedName>
</protein>
<keyword evidence="2" id="KW-1185">Reference proteome</keyword>
<evidence type="ECO:0000313" key="1">
    <source>
        <dbReference type="EMBL" id="KAJ8466992.1"/>
    </source>
</evidence>